<dbReference type="EMBL" id="JADBJN010000003">
    <property type="protein sequence ID" value="KAG5671082.1"/>
    <property type="molecule type" value="Genomic_DNA"/>
</dbReference>
<dbReference type="GO" id="GO:0016926">
    <property type="term" value="P:protein desumoylation"/>
    <property type="evidence" value="ECO:0007669"/>
    <property type="project" value="UniProtKB-ARBA"/>
</dbReference>
<feature type="domain" description="Ubiquitin-like protease family profile" evidence="6">
    <location>
        <begin position="112"/>
        <end position="274"/>
    </location>
</feature>
<evidence type="ECO:0000313" key="8">
    <source>
        <dbReference type="Proteomes" id="UP001107558"/>
    </source>
</evidence>
<keyword evidence="8" id="KW-1185">Reference proteome</keyword>
<comment type="caution">
    <text evidence="7">The sequence shown here is derived from an EMBL/GenBank/DDBJ whole genome shotgun (WGS) entry which is preliminary data.</text>
</comment>
<protein>
    <recommendedName>
        <fullName evidence="6">Ubiquitin-like protease family profile domain-containing protein</fullName>
    </recommendedName>
</protein>
<dbReference type="Gene3D" id="3.40.395.10">
    <property type="entry name" value="Adenoviral Proteinase, Chain A"/>
    <property type="match status" value="1"/>
</dbReference>
<keyword evidence="4" id="KW-0788">Thiol protease</keyword>
<evidence type="ECO:0000259" key="6">
    <source>
        <dbReference type="PROSITE" id="PS50600"/>
    </source>
</evidence>
<accession>A0A9J6BMT1</accession>
<comment type="similarity">
    <text evidence="1">Belongs to the peptidase C48 family.</text>
</comment>
<dbReference type="SUPFAM" id="SSF54001">
    <property type="entry name" value="Cysteine proteinases"/>
    <property type="match status" value="1"/>
</dbReference>
<dbReference type="GO" id="GO:0006508">
    <property type="term" value="P:proteolysis"/>
    <property type="evidence" value="ECO:0007669"/>
    <property type="project" value="UniProtKB-KW"/>
</dbReference>
<dbReference type="PROSITE" id="PS50600">
    <property type="entry name" value="ULP_PROTEASE"/>
    <property type="match status" value="1"/>
</dbReference>
<keyword evidence="2" id="KW-0645">Protease</keyword>
<evidence type="ECO:0000256" key="4">
    <source>
        <dbReference type="ARBA" id="ARBA00022807"/>
    </source>
</evidence>
<dbReference type="InterPro" id="IPR038765">
    <property type="entry name" value="Papain-like_cys_pep_sf"/>
</dbReference>
<organism evidence="7 8">
    <name type="scientific">Polypedilum vanderplanki</name>
    <name type="common">Sleeping chironomid midge</name>
    <dbReference type="NCBI Taxonomy" id="319348"/>
    <lineage>
        <taxon>Eukaryota</taxon>
        <taxon>Metazoa</taxon>
        <taxon>Ecdysozoa</taxon>
        <taxon>Arthropoda</taxon>
        <taxon>Hexapoda</taxon>
        <taxon>Insecta</taxon>
        <taxon>Pterygota</taxon>
        <taxon>Neoptera</taxon>
        <taxon>Endopterygota</taxon>
        <taxon>Diptera</taxon>
        <taxon>Nematocera</taxon>
        <taxon>Chironomoidea</taxon>
        <taxon>Chironomidae</taxon>
        <taxon>Chironominae</taxon>
        <taxon>Polypedilum</taxon>
        <taxon>Polypedilum</taxon>
    </lineage>
</organism>
<proteinExistence type="inferred from homology"/>
<dbReference type="PANTHER" id="PTHR46915">
    <property type="entry name" value="UBIQUITIN-LIKE PROTEASE 4-RELATED"/>
    <property type="match status" value="1"/>
</dbReference>
<evidence type="ECO:0000256" key="5">
    <source>
        <dbReference type="SAM" id="MobiDB-lite"/>
    </source>
</evidence>
<feature type="region of interest" description="Disordered" evidence="5">
    <location>
        <begin position="1"/>
        <end position="24"/>
    </location>
</feature>
<dbReference type="AlphaFoldDB" id="A0A9J6BMT1"/>
<evidence type="ECO:0000256" key="2">
    <source>
        <dbReference type="ARBA" id="ARBA00022670"/>
    </source>
</evidence>
<reference evidence="7" key="1">
    <citation type="submission" date="2021-03" db="EMBL/GenBank/DDBJ databases">
        <title>Chromosome level genome of the anhydrobiotic midge Polypedilum vanderplanki.</title>
        <authorList>
            <person name="Yoshida Y."/>
            <person name="Kikawada T."/>
            <person name="Gusev O."/>
        </authorList>
    </citation>
    <scope>NUCLEOTIDE SEQUENCE</scope>
    <source>
        <strain evidence="7">NIAS01</strain>
        <tissue evidence="7">Whole body or cell culture</tissue>
    </source>
</reference>
<dbReference type="InterPro" id="IPR003653">
    <property type="entry name" value="Peptidase_C48_C"/>
</dbReference>
<evidence type="ECO:0000256" key="3">
    <source>
        <dbReference type="ARBA" id="ARBA00022801"/>
    </source>
</evidence>
<dbReference type="PANTHER" id="PTHR46915:SF2">
    <property type="entry name" value="UBIQUITIN-LIKE PROTEASE 4"/>
    <property type="match status" value="1"/>
</dbReference>
<dbReference type="GO" id="GO:0008234">
    <property type="term" value="F:cysteine-type peptidase activity"/>
    <property type="evidence" value="ECO:0007669"/>
    <property type="project" value="UniProtKB-KW"/>
</dbReference>
<evidence type="ECO:0000313" key="7">
    <source>
        <dbReference type="EMBL" id="KAG5671082.1"/>
    </source>
</evidence>
<dbReference type="OrthoDB" id="1939479at2759"/>
<name>A0A9J6BMT1_POLVA</name>
<dbReference type="Pfam" id="PF02902">
    <property type="entry name" value="Peptidase_C48"/>
    <property type="match status" value="1"/>
</dbReference>
<evidence type="ECO:0000256" key="1">
    <source>
        <dbReference type="ARBA" id="ARBA00005234"/>
    </source>
</evidence>
<sequence length="305" mass="36268">MWQQVKKKVEIAKQKKKEKEERQKLVEKKKQPAAFFSIPLLNVSLQEVDFKLEPLFYPHVKYPASPSPISNYNEYFEDSVIKKFSNSKWRQMKHFIKKCVSDENLLIERNKFKLTVVDIKTLAGTHWVNDQIINFYFKLIEERNLNSTYLPDIFAFSSFFFGSLKQHGYEGVKRETKNIDIFKYSIIFIPVFELNHWTLIIVDFGECKIISYDSIGGKNIDNTKEMIKYMKQEYLEKKKEKKSFDYLAFEYVTCPHQTNSYDCGVFISYFAKCYGMLKSPSFVQKELKLIRTMMTYEILNSQILE</sequence>
<feature type="compositionally biased region" description="Basic and acidic residues" evidence="5">
    <location>
        <begin position="7"/>
        <end position="24"/>
    </location>
</feature>
<keyword evidence="3" id="KW-0378">Hydrolase</keyword>
<gene>
    <name evidence="7" type="ORF">PVAND_001296</name>
</gene>
<dbReference type="Proteomes" id="UP001107558">
    <property type="component" value="Chromosome 3"/>
</dbReference>